<reference evidence="3 4" key="1">
    <citation type="journal article" date="2019" name="Sci. Rep.">
        <title>Orb-weaving spider Araneus ventricosus genome elucidates the spidroin gene catalogue.</title>
        <authorList>
            <person name="Kono N."/>
            <person name="Nakamura H."/>
            <person name="Ohtoshi R."/>
            <person name="Moran D.A.P."/>
            <person name="Shinohara A."/>
            <person name="Yoshida Y."/>
            <person name="Fujiwara M."/>
            <person name="Mori M."/>
            <person name="Tomita M."/>
            <person name="Arakawa K."/>
        </authorList>
    </citation>
    <scope>NUCLEOTIDE SEQUENCE [LARGE SCALE GENOMIC DNA]</scope>
</reference>
<evidence type="ECO:0000313" key="4">
    <source>
        <dbReference type="Proteomes" id="UP000499080"/>
    </source>
</evidence>
<protein>
    <recommendedName>
        <fullName evidence="5">Secreted protein</fullName>
    </recommendedName>
</protein>
<feature type="region of interest" description="Disordered" evidence="1">
    <location>
        <begin position="75"/>
        <end position="95"/>
    </location>
</feature>
<dbReference type="AlphaFoldDB" id="A0A4Y2DZ49"/>
<dbReference type="EMBL" id="BGPR01000450">
    <property type="protein sequence ID" value="GBM20905.1"/>
    <property type="molecule type" value="Genomic_DNA"/>
</dbReference>
<evidence type="ECO:0000256" key="1">
    <source>
        <dbReference type="SAM" id="MobiDB-lite"/>
    </source>
</evidence>
<feature type="compositionally biased region" description="Basic and acidic residues" evidence="1">
    <location>
        <begin position="81"/>
        <end position="95"/>
    </location>
</feature>
<accession>A0A4Y2DZ49</accession>
<keyword evidence="2" id="KW-0732">Signal</keyword>
<gene>
    <name evidence="3" type="ORF">AVEN_253709_1</name>
</gene>
<name>A0A4Y2DZ49_ARAVE</name>
<feature type="signal peptide" evidence="2">
    <location>
        <begin position="1"/>
        <end position="17"/>
    </location>
</feature>
<organism evidence="3 4">
    <name type="scientific">Araneus ventricosus</name>
    <name type="common">Orbweaver spider</name>
    <name type="synonym">Epeira ventricosa</name>
    <dbReference type="NCBI Taxonomy" id="182803"/>
    <lineage>
        <taxon>Eukaryota</taxon>
        <taxon>Metazoa</taxon>
        <taxon>Ecdysozoa</taxon>
        <taxon>Arthropoda</taxon>
        <taxon>Chelicerata</taxon>
        <taxon>Arachnida</taxon>
        <taxon>Araneae</taxon>
        <taxon>Araneomorphae</taxon>
        <taxon>Entelegynae</taxon>
        <taxon>Araneoidea</taxon>
        <taxon>Araneidae</taxon>
        <taxon>Araneus</taxon>
    </lineage>
</organism>
<feature type="chain" id="PRO_5021322390" description="Secreted protein" evidence="2">
    <location>
        <begin position="18"/>
        <end position="117"/>
    </location>
</feature>
<keyword evidence="4" id="KW-1185">Reference proteome</keyword>
<dbReference type="Proteomes" id="UP000499080">
    <property type="component" value="Unassembled WGS sequence"/>
</dbReference>
<evidence type="ECO:0008006" key="5">
    <source>
        <dbReference type="Google" id="ProtNLM"/>
    </source>
</evidence>
<comment type="caution">
    <text evidence="3">The sequence shown here is derived from an EMBL/GenBank/DDBJ whole genome shotgun (WGS) entry which is preliminary data.</text>
</comment>
<evidence type="ECO:0000313" key="3">
    <source>
        <dbReference type="EMBL" id="GBM20905.1"/>
    </source>
</evidence>
<evidence type="ECO:0000256" key="2">
    <source>
        <dbReference type="SAM" id="SignalP"/>
    </source>
</evidence>
<sequence length="117" mass="13821">MLYFFIDFFALLHCVLAFQREILNFWKGGQFRPRNPITAKNRSACEIRRVPTLVFCGSLETGCWLRYRPSHGSKLRAFSSTRRDRPTSSPPDEVRSWMHIYDSGDKNHMPNFNHRAR</sequence>
<proteinExistence type="predicted"/>